<dbReference type="RefSeq" id="WP_007578345.1">
    <property type="nucleotide sequence ID" value="NZ_AGUD01000295.1"/>
</dbReference>
<evidence type="ECO:0000256" key="8">
    <source>
        <dbReference type="SAM" id="MobiDB-lite"/>
    </source>
</evidence>
<feature type="domain" description="Pyridoxamine 5'-phosphate oxidase N-terminal" evidence="9">
    <location>
        <begin position="44"/>
        <end position="158"/>
    </location>
</feature>
<proteinExistence type="inferred from homology"/>
<feature type="region of interest" description="Disordered" evidence="8">
    <location>
        <begin position="1"/>
        <end position="22"/>
    </location>
</feature>
<comment type="similarity">
    <text evidence="1 5">Belongs to the pyridoxamine 5'-phosphate oxidase family.</text>
</comment>
<dbReference type="InterPro" id="IPR012349">
    <property type="entry name" value="Split_barrel_FMN-bd"/>
</dbReference>
<feature type="binding site" evidence="5 6">
    <location>
        <position position="133"/>
    </location>
    <ligand>
        <name>substrate</name>
    </ligand>
</feature>
<comment type="catalytic activity">
    <reaction evidence="5">
        <text>pyridoxamine 5'-phosphate + O2 + H2O = pyridoxal 5'-phosphate + H2O2 + NH4(+)</text>
        <dbReference type="Rhea" id="RHEA:15817"/>
        <dbReference type="ChEBI" id="CHEBI:15377"/>
        <dbReference type="ChEBI" id="CHEBI:15379"/>
        <dbReference type="ChEBI" id="CHEBI:16240"/>
        <dbReference type="ChEBI" id="CHEBI:28938"/>
        <dbReference type="ChEBI" id="CHEBI:58451"/>
        <dbReference type="ChEBI" id="CHEBI:597326"/>
        <dbReference type="EC" id="1.4.3.5"/>
    </reaction>
</comment>
<name>H0EAK8_9ACTN</name>
<feature type="binding site" evidence="5 7">
    <location>
        <begin position="78"/>
        <end position="79"/>
    </location>
    <ligand>
        <name>FMN</name>
        <dbReference type="ChEBI" id="CHEBI:58210"/>
    </ligand>
</feature>
<dbReference type="NCBIfam" id="TIGR00558">
    <property type="entry name" value="pdxH"/>
    <property type="match status" value="1"/>
</dbReference>
<feature type="binding site" evidence="5 6">
    <location>
        <position position="68"/>
    </location>
    <ligand>
        <name>substrate</name>
    </ligand>
</feature>
<keyword evidence="2 5" id="KW-0285">Flavoprotein</keyword>
<dbReference type="GO" id="GO:0008615">
    <property type="term" value="P:pyridoxine biosynthetic process"/>
    <property type="evidence" value="ECO:0007669"/>
    <property type="project" value="UniProtKB-UniRule"/>
</dbReference>
<comment type="cofactor">
    <cofactor evidence="5 7">
        <name>FMN</name>
        <dbReference type="ChEBI" id="CHEBI:58210"/>
    </cofactor>
    <text evidence="5 7">Binds 1 FMN per subunit.</text>
</comment>
<dbReference type="InterPro" id="IPR000659">
    <property type="entry name" value="Pyridox_Oxase"/>
</dbReference>
<dbReference type="UniPathway" id="UPA01068">
    <property type="reaction ID" value="UER00304"/>
</dbReference>
<dbReference type="InterPro" id="IPR011576">
    <property type="entry name" value="Pyridox_Oxase_N"/>
</dbReference>
<dbReference type="GO" id="GO:0004733">
    <property type="term" value="F:pyridoxamine phosphate oxidase activity"/>
    <property type="evidence" value="ECO:0007669"/>
    <property type="project" value="UniProtKB-UniRule"/>
</dbReference>
<feature type="binding site" evidence="5 7">
    <location>
        <position position="84"/>
    </location>
    <ligand>
        <name>FMN</name>
        <dbReference type="ChEBI" id="CHEBI:58210"/>
    </ligand>
</feature>
<keyword evidence="4 5" id="KW-0560">Oxidoreductase</keyword>
<dbReference type="InterPro" id="IPR019576">
    <property type="entry name" value="Pyridoxamine_oxidase_dimer_C"/>
</dbReference>
<dbReference type="SUPFAM" id="SSF50475">
    <property type="entry name" value="FMN-binding split barrel"/>
    <property type="match status" value="1"/>
</dbReference>
<feature type="binding site" evidence="5 7">
    <location>
        <begin position="142"/>
        <end position="143"/>
    </location>
    <ligand>
        <name>FMN</name>
        <dbReference type="ChEBI" id="CHEBI:58210"/>
    </ligand>
</feature>
<dbReference type="PIRSF" id="PIRSF000190">
    <property type="entry name" value="Pyd_amn-ph_oxd"/>
    <property type="match status" value="1"/>
</dbReference>
<dbReference type="AlphaFoldDB" id="H0EAK8"/>
<feature type="binding site" evidence="5 7">
    <location>
        <position position="107"/>
    </location>
    <ligand>
        <name>FMN</name>
        <dbReference type="ChEBI" id="CHEBI:58210"/>
    </ligand>
</feature>
<dbReference type="NCBIfam" id="NF004231">
    <property type="entry name" value="PRK05679.1"/>
    <property type="match status" value="1"/>
</dbReference>
<feature type="binding site" evidence="6">
    <location>
        <begin position="8"/>
        <end position="11"/>
    </location>
    <ligand>
        <name>substrate</name>
    </ligand>
</feature>
<comment type="catalytic activity">
    <reaction evidence="5">
        <text>pyridoxine 5'-phosphate + O2 = pyridoxal 5'-phosphate + H2O2</text>
        <dbReference type="Rhea" id="RHEA:15149"/>
        <dbReference type="ChEBI" id="CHEBI:15379"/>
        <dbReference type="ChEBI" id="CHEBI:16240"/>
        <dbReference type="ChEBI" id="CHEBI:58589"/>
        <dbReference type="ChEBI" id="CHEBI:597326"/>
        <dbReference type="EC" id="1.4.3.5"/>
    </reaction>
</comment>
<dbReference type="PANTHER" id="PTHR10851:SF0">
    <property type="entry name" value="PYRIDOXINE-5'-PHOSPHATE OXIDASE"/>
    <property type="match status" value="1"/>
</dbReference>
<dbReference type="Pfam" id="PF01243">
    <property type="entry name" value="PNPOx_N"/>
    <property type="match status" value="1"/>
</dbReference>
<keyword evidence="12" id="KW-1185">Reference proteome</keyword>
<reference evidence="11 12" key="1">
    <citation type="journal article" date="2013" name="Biodegradation">
        <title>Quantitative proteomic analysis of ibuprofen-degrading Patulibacter sp. strain I11.</title>
        <authorList>
            <person name="Almeida B."/>
            <person name="Kjeldal H."/>
            <person name="Lolas I."/>
            <person name="Knudsen A.D."/>
            <person name="Carvalho G."/>
            <person name="Nielsen K.L."/>
            <person name="Barreto Crespo M.T."/>
            <person name="Stensballe A."/>
            <person name="Nielsen J.L."/>
        </authorList>
    </citation>
    <scope>NUCLEOTIDE SEQUENCE [LARGE SCALE GENOMIC DNA]</scope>
    <source>
        <strain evidence="11 12">I11</strain>
    </source>
</reference>
<dbReference type="PANTHER" id="PTHR10851">
    <property type="entry name" value="PYRIDOXINE-5-PHOSPHATE OXIDASE"/>
    <property type="match status" value="1"/>
</dbReference>
<protein>
    <recommendedName>
        <fullName evidence="5">Pyridoxine/pyridoxamine 5'-phosphate oxidase</fullName>
        <ecNumber evidence="5">1.4.3.5</ecNumber>
    </recommendedName>
    <alternativeName>
        <fullName evidence="5">PNP/PMP oxidase</fullName>
        <shortName evidence="5">PNPOx</shortName>
    </alternativeName>
    <alternativeName>
        <fullName evidence="5">Pyridoxal 5'-phosphate synthase</fullName>
    </alternativeName>
</protein>
<comment type="function">
    <text evidence="5">Catalyzes the oxidation of either pyridoxine 5'-phosphate (PNP) or pyridoxamine 5'-phosphate (PMP) into pyridoxal 5'-phosphate (PLP).</text>
</comment>
<organism evidence="11 12">
    <name type="scientific">Patulibacter medicamentivorans</name>
    <dbReference type="NCBI Taxonomy" id="1097667"/>
    <lineage>
        <taxon>Bacteria</taxon>
        <taxon>Bacillati</taxon>
        <taxon>Actinomycetota</taxon>
        <taxon>Thermoleophilia</taxon>
        <taxon>Solirubrobacterales</taxon>
        <taxon>Patulibacteraceae</taxon>
        <taxon>Patulibacter</taxon>
    </lineage>
</organism>
<dbReference type="EMBL" id="AGUD01000295">
    <property type="protein sequence ID" value="EHN09335.1"/>
    <property type="molecule type" value="Genomic_DNA"/>
</dbReference>
<evidence type="ECO:0000313" key="12">
    <source>
        <dbReference type="Proteomes" id="UP000005143"/>
    </source>
</evidence>
<dbReference type="Proteomes" id="UP000005143">
    <property type="component" value="Unassembled WGS sequence"/>
</dbReference>
<evidence type="ECO:0000256" key="5">
    <source>
        <dbReference type="HAMAP-Rule" id="MF_01629"/>
    </source>
</evidence>
<feature type="binding site" evidence="5 7">
    <location>
        <position position="198"/>
    </location>
    <ligand>
        <name>FMN</name>
        <dbReference type="ChEBI" id="CHEBI:58210"/>
    </ligand>
</feature>
<feature type="binding site" evidence="5 6">
    <location>
        <position position="125"/>
    </location>
    <ligand>
        <name>substrate</name>
    </ligand>
</feature>
<evidence type="ECO:0000256" key="2">
    <source>
        <dbReference type="ARBA" id="ARBA00022630"/>
    </source>
</evidence>
<evidence type="ECO:0000256" key="6">
    <source>
        <dbReference type="PIRSR" id="PIRSR000190-1"/>
    </source>
</evidence>
<keyword evidence="5" id="KW-0664">Pyridoxine biosynthesis</keyword>
<comment type="subunit">
    <text evidence="5">Homodimer.</text>
</comment>
<dbReference type="HAMAP" id="MF_01629">
    <property type="entry name" value="PdxH"/>
    <property type="match status" value="1"/>
</dbReference>
<feature type="binding site" evidence="5 7">
    <location>
        <position position="85"/>
    </location>
    <ligand>
        <name>FMN</name>
        <dbReference type="ChEBI" id="CHEBI:58210"/>
    </ligand>
</feature>
<feature type="binding site" evidence="5 7">
    <location>
        <begin position="63"/>
        <end position="68"/>
    </location>
    <ligand>
        <name>FMN</name>
        <dbReference type="ChEBI" id="CHEBI:58210"/>
    </ligand>
</feature>
<dbReference type="GO" id="GO:0010181">
    <property type="term" value="F:FMN binding"/>
    <property type="evidence" value="ECO:0007669"/>
    <property type="project" value="UniProtKB-UniRule"/>
</dbReference>
<evidence type="ECO:0000256" key="7">
    <source>
        <dbReference type="PIRSR" id="PIRSR000190-2"/>
    </source>
</evidence>
<sequence>MGGLGELRRTYDGTPLERGDLHPDPMVQVAHWVAEARDALDDTTEVNAVALATADAEGRPSVRMVLLKDLDARGLTFYTNLASRKGHELRQNPYAALCLHWTSLFRQIRVSGPCAEVGREEAAAYFATRPAGSKRGAWASHQSAPIEDRAALEARMAHAVERFPDDGDVPLPPHWGGFRVTPVEVELWQGRPDRMHDRFRYRRDDAGAWVVERLQP</sequence>
<keyword evidence="3 5" id="KW-0288">FMN</keyword>
<dbReference type="Gene3D" id="2.30.110.10">
    <property type="entry name" value="Electron Transport, Fmn-binding Protein, Chain A"/>
    <property type="match status" value="1"/>
</dbReference>
<dbReference type="OrthoDB" id="9780392at2"/>
<dbReference type="PATRIC" id="fig|1097667.3.peg.3847"/>
<dbReference type="Pfam" id="PF10590">
    <property type="entry name" value="PNP_phzG_C"/>
    <property type="match status" value="1"/>
</dbReference>
<evidence type="ECO:0000256" key="4">
    <source>
        <dbReference type="ARBA" id="ARBA00023002"/>
    </source>
</evidence>
<evidence type="ECO:0000259" key="10">
    <source>
        <dbReference type="Pfam" id="PF10590"/>
    </source>
</evidence>
<gene>
    <name evidence="5" type="primary">pdxH</name>
    <name evidence="11" type="ORF">PAI11_38820</name>
</gene>
<feature type="domain" description="Pyridoxine 5'-phosphate oxidase dimerisation C-terminal" evidence="10">
    <location>
        <begin position="175"/>
        <end position="216"/>
    </location>
</feature>
<comment type="caution">
    <text evidence="11">The sequence shown here is derived from an EMBL/GenBank/DDBJ whole genome shotgun (WGS) entry which is preliminary data.</text>
</comment>
<evidence type="ECO:0000259" key="9">
    <source>
        <dbReference type="Pfam" id="PF01243"/>
    </source>
</evidence>
<feature type="binding site" evidence="5 7">
    <location>
        <position position="188"/>
    </location>
    <ligand>
        <name>FMN</name>
        <dbReference type="ChEBI" id="CHEBI:58210"/>
    </ligand>
</feature>
<accession>H0EAK8</accession>
<evidence type="ECO:0000313" key="11">
    <source>
        <dbReference type="EMBL" id="EHN09335.1"/>
    </source>
</evidence>
<evidence type="ECO:0000256" key="1">
    <source>
        <dbReference type="ARBA" id="ARBA00007301"/>
    </source>
</evidence>
<evidence type="ECO:0000256" key="3">
    <source>
        <dbReference type="ARBA" id="ARBA00022643"/>
    </source>
</evidence>
<comment type="pathway">
    <text evidence="5">Cofactor metabolism; pyridoxal 5'-phosphate salvage; pyridoxal 5'-phosphate from pyridoxine 5'-phosphate: step 1/1.</text>
</comment>
<comment type="pathway">
    <text evidence="5">Cofactor metabolism; pyridoxal 5'-phosphate salvage; pyridoxal 5'-phosphate from pyridoxamine 5'-phosphate: step 1/1.</text>
</comment>
<feature type="binding site" evidence="5 6">
    <location>
        <position position="129"/>
    </location>
    <ligand>
        <name>substrate</name>
    </ligand>
</feature>
<dbReference type="EC" id="1.4.3.5" evidence="5"/>
<feature type="binding site" evidence="5 6">
    <location>
        <begin position="194"/>
        <end position="196"/>
    </location>
    <ligand>
        <name>substrate</name>
    </ligand>
</feature>